<dbReference type="EMBL" id="CAFBNC010000001">
    <property type="protein sequence ID" value="CAB4919984.1"/>
    <property type="molecule type" value="Genomic_DNA"/>
</dbReference>
<feature type="transmembrane region" description="Helical" evidence="1">
    <location>
        <begin position="115"/>
        <end position="138"/>
    </location>
</feature>
<feature type="transmembrane region" description="Helical" evidence="1">
    <location>
        <begin position="72"/>
        <end position="95"/>
    </location>
</feature>
<feature type="transmembrane region" description="Helical" evidence="1">
    <location>
        <begin position="158"/>
        <end position="179"/>
    </location>
</feature>
<accession>A0A6J7HJE2</accession>
<dbReference type="InterPro" id="IPR021315">
    <property type="entry name" value="Gap/Sap"/>
</dbReference>
<keyword evidence="1" id="KW-0472">Membrane</keyword>
<feature type="transmembrane region" description="Helical" evidence="1">
    <location>
        <begin position="39"/>
        <end position="60"/>
    </location>
</feature>
<protein>
    <submittedName>
        <fullName evidence="3">Unannotated protein</fullName>
    </submittedName>
</protein>
<keyword evidence="1" id="KW-0812">Transmembrane</keyword>
<feature type="transmembrane region" description="Helical" evidence="1">
    <location>
        <begin position="199"/>
        <end position="215"/>
    </location>
</feature>
<evidence type="ECO:0000313" key="3">
    <source>
        <dbReference type="EMBL" id="CAB4919984.1"/>
    </source>
</evidence>
<reference evidence="3" key="1">
    <citation type="submission" date="2020-05" db="EMBL/GenBank/DDBJ databases">
        <authorList>
            <person name="Chiriac C."/>
            <person name="Salcher M."/>
            <person name="Ghai R."/>
            <person name="Kavagutti S V."/>
        </authorList>
    </citation>
    <scope>NUCLEOTIDE SEQUENCE</scope>
</reference>
<dbReference type="EMBL" id="CAEMXZ010000002">
    <property type="protein sequence ID" value="CAB4322336.1"/>
    <property type="molecule type" value="Genomic_DNA"/>
</dbReference>
<evidence type="ECO:0000256" key="1">
    <source>
        <dbReference type="SAM" id="Phobius"/>
    </source>
</evidence>
<name>A0A6J7HJE2_9ZZZZ</name>
<proteinExistence type="predicted"/>
<evidence type="ECO:0000313" key="2">
    <source>
        <dbReference type="EMBL" id="CAB4322336.1"/>
    </source>
</evidence>
<dbReference type="AlphaFoldDB" id="A0A6J7HJE2"/>
<sequence length="218" mass="22713">MSDLLTSVIPLALGAAVSPTVLAANVIILGGRRSITRGLVFTAGFATVLAGLTVSGLVITHRAQPSATRVQITHDVYGLLGVVLLSLAIISLLRSRTQSDTGTPVHTSKPEVDRGLFAVFALGFGLMISNLSTILLYLPAMHTVSGSSASTGAKITAVAVAALITSLPATGPLLLRIALPKRSAQIFGTINRFVTDHQRAITITVEIAFGAYLIYRAL</sequence>
<organism evidence="3">
    <name type="scientific">freshwater metagenome</name>
    <dbReference type="NCBI Taxonomy" id="449393"/>
    <lineage>
        <taxon>unclassified sequences</taxon>
        <taxon>metagenomes</taxon>
        <taxon>ecological metagenomes</taxon>
    </lineage>
</organism>
<gene>
    <name evidence="2" type="ORF">UFOPK1392_00070</name>
    <name evidence="3" type="ORF">UFOPK3733_00014</name>
</gene>
<keyword evidence="1" id="KW-1133">Transmembrane helix</keyword>
<dbReference type="Pfam" id="PF11139">
    <property type="entry name" value="SfLAP"/>
    <property type="match status" value="1"/>
</dbReference>